<evidence type="ECO:0000313" key="1">
    <source>
        <dbReference type="EMBL" id="MFH4982760.1"/>
    </source>
</evidence>
<evidence type="ECO:0000313" key="2">
    <source>
        <dbReference type="Proteomes" id="UP001608902"/>
    </source>
</evidence>
<dbReference type="Proteomes" id="UP001608902">
    <property type="component" value="Unassembled WGS sequence"/>
</dbReference>
<dbReference type="EMBL" id="JBGFUD010010034">
    <property type="protein sequence ID" value="MFH4982760.1"/>
    <property type="molecule type" value="Genomic_DNA"/>
</dbReference>
<name>A0ABD6ES19_9BILA</name>
<dbReference type="InterPro" id="IPR012677">
    <property type="entry name" value="Nucleotide-bd_a/b_plait_sf"/>
</dbReference>
<comment type="caution">
    <text evidence="1">The sequence shown here is derived from an EMBL/GenBank/DDBJ whole genome shotgun (WGS) entry which is preliminary data.</text>
</comment>
<accession>A0ABD6ES19</accession>
<dbReference type="AlphaFoldDB" id="A0ABD6ES19"/>
<sequence>MLEVREVHGLRQENNFKTASEMDMAMVGGRGRQRTQLLQGSLCSKKIKLSFFYPVRPVNIEILREYGSGRSSGEAIAEFGSPEERMDALRRDRKEMGNRYIELFPED</sequence>
<dbReference type="SUPFAM" id="SSF54928">
    <property type="entry name" value="RNA-binding domain, RBD"/>
    <property type="match status" value="1"/>
</dbReference>
<proteinExistence type="predicted"/>
<reference evidence="1 2" key="1">
    <citation type="submission" date="2024-08" db="EMBL/GenBank/DDBJ databases">
        <title>Gnathostoma spinigerum genome.</title>
        <authorList>
            <person name="Gonzalez-Bertolin B."/>
            <person name="Monzon S."/>
            <person name="Zaballos A."/>
            <person name="Jimenez P."/>
            <person name="Dekumyoy P."/>
            <person name="Varona S."/>
            <person name="Cuesta I."/>
            <person name="Sumanam S."/>
            <person name="Adisakwattana P."/>
            <person name="Gasser R.B."/>
            <person name="Hernandez-Gonzalez A."/>
            <person name="Young N.D."/>
            <person name="Perteguer M.J."/>
        </authorList>
    </citation>
    <scope>NUCLEOTIDE SEQUENCE [LARGE SCALE GENOMIC DNA]</scope>
    <source>
        <strain evidence="1">AL3</strain>
        <tissue evidence="1">Liver</tissue>
    </source>
</reference>
<gene>
    <name evidence="1" type="ORF">AB6A40_009469</name>
</gene>
<keyword evidence="2" id="KW-1185">Reference proteome</keyword>
<protein>
    <submittedName>
        <fullName evidence="1">Uncharacterized protein</fullName>
    </submittedName>
</protein>
<dbReference type="Gene3D" id="3.30.70.330">
    <property type="match status" value="1"/>
</dbReference>
<dbReference type="InterPro" id="IPR035979">
    <property type="entry name" value="RBD_domain_sf"/>
</dbReference>
<organism evidence="1 2">
    <name type="scientific">Gnathostoma spinigerum</name>
    <dbReference type="NCBI Taxonomy" id="75299"/>
    <lineage>
        <taxon>Eukaryota</taxon>
        <taxon>Metazoa</taxon>
        <taxon>Ecdysozoa</taxon>
        <taxon>Nematoda</taxon>
        <taxon>Chromadorea</taxon>
        <taxon>Rhabditida</taxon>
        <taxon>Spirurina</taxon>
        <taxon>Gnathostomatomorpha</taxon>
        <taxon>Gnathostomatoidea</taxon>
        <taxon>Gnathostomatidae</taxon>
        <taxon>Gnathostoma</taxon>
    </lineage>
</organism>